<sequence length="98" mass="11387">MAIETLDVDELAKRTGNIYETVAILSKRSRQVASNVKSELDDKLSYFEGFGPEMEDVRMQEEQEEVSLEYEKMPEPTEVAIGEFLNNELYYRKPSEEE</sequence>
<dbReference type="GO" id="GO:0003677">
    <property type="term" value="F:DNA binding"/>
    <property type="evidence" value="ECO:0007669"/>
    <property type="project" value="InterPro"/>
</dbReference>
<protein>
    <submittedName>
        <fullName evidence="3">DNA-directed RNA polymerase subunit omega</fullName>
    </submittedName>
</protein>
<keyword evidence="2" id="KW-0804">Transcription</keyword>
<keyword evidence="4" id="KW-1185">Reference proteome</keyword>
<evidence type="ECO:0000256" key="2">
    <source>
        <dbReference type="ARBA" id="ARBA00023163"/>
    </source>
</evidence>
<keyword evidence="1 3" id="KW-0240">DNA-directed RNA polymerase</keyword>
<dbReference type="GO" id="GO:0000428">
    <property type="term" value="C:DNA-directed RNA polymerase complex"/>
    <property type="evidence" value="ECO:0007669"/>
    <property type="project" value="UniProtKB-KW"/>
</dbReference>
<name>A0A2A8CVC1_9BACT</name>
<dbReference type="GO" id="GO:0003899">
    <property type="term" value="F:DNA-directed RNA polymerase activity"/>
    <property type="evidence" value="ECO:0007669"/>
    <property type="project" value="InterPro"/>
</dbReference>
<dbReference type="SMART" id="SM01409">
    <property type="entry name" value="RNA_pol_Rpb6"/>
    <property type="match status" value="1"/>
</dbReference>
<gene>
    <name evidence="3" type="ORF">CRI94_13600</name>
</gene>
<dbReference type="InterPro" id="IPR006110">
    <property type="entry name" value="Pol_omega/Rpo6/RPB6"/>
</dbReference>
<proteinExistence type="predicted"/>
<accession>A0A2A8CVC1</accession>
<organism evidence="3 4">
    <name type="scientific">Longibacter salinarum</name>
    <dbReference type="NCBI Taxonomy" id="1850348"/>
    <lineage>
        <taxon>Bacteria</taxon>
        <taxon>Pseudomonadati</taxon>
        <taxon>Rhodothermota</taxon>
        <taxon>Rhodothermia</taxon>
        <taxon>Rhodothermales</taxon>
        <taxon>Salisaetaceae</taxon>
        <taxon>Longibacter</taxon>
    </lineage>
</organism>
<dbReference type="OrthoDB" id="9429628at2"/>
<reference evidence="3 4" key="1">
    <citation type="submission" date="2017-10" db="EMBL/GenBank/DDBJ databases">
        <title>Draft genome of Longibacter Salinarum.</title>
        <authorList>
            <person name="Goh K.M."/>
            <person name="Shamsir M.S."/>
            <person name="Lim S.W."/>
        </authorList>
    </citation>
    <scope>NUCLEOTIDE SEQUENCE [LARGE SCALE GENOMIC DNA]</scope>
    <source>
        <strain evidence="3 4">KCTC 52045</strain>
    </source>
</reference>
<dbReference type="EMBL" id="PDEQ01000007">
    <property type="protein sequence ID" value="PEN12553.1"/>
    <property type="molecule type" value="Genomic_DNA"/>
</dbReference>
<evidence type="ECO:0000256" key="1">
    <source>
        <dbReference type="ARBA" id="ARBA00022478"/>
    </source>
</evidence>
<comment type="caution">
    <text evidence="3">The sequence shown here is derived from an EMBL/GenBank/DDBJ whole genome shotgun (WGS) entry which is preliminary data.</text>
</comment>
<dbReference type="AlphaFoldDB" id="A0A2A8CVC1"/>
<dbReference type="RefSeq" id="WP_098076806.1">
    <property type="nucleotide sequence ID" value="NZ_PDEQ01000007.1"/>
</dbReference>
<dbReference type="GO" id="GO:0006351">
    <property type="term" value="P:DNA-templated transcription"/>
    <property type="evidence" value="ECO:0007669"/>
    <property type="project" value="InterPro"/>
</dbReference>
<evidence type="ECO:0000313" key="3">
    <source>
        <dbReference type="EMBL" id="PEN12553.1"/>
    </source>
</evidence>
<evidence type="ECO:0000313" key="4">
    <source>
        <dbReference type="Proteomes" id="UP000220102"/>
    </source>
</evidence>
<dbReference type="Proteomes" id="UP000220102">
    <property type="component" value="Unassembled WGS sequence"/>
</dbReference>